<dbReference type="Proteomes" id="UP000253529">
    <property type="component" value="Unassembled WGS sequence"/>
</dbReference>
<keyword evidence="11" id="KW-1185">Reference proteome</keyword>
<evidence type="ECO:0000313" key="11">
    <source>
        <dbReference type="Proteomes" id="UP000253529"/>
    </source>
</evidence>
<comment type="subcellular location">
    <subcellularLocation>
        <location evidence="1">Membrane</location>
    </subcellularLocation>
</comment>
<organism evidence="10 11">
    <name type="scientific">Roseiarcus fermentans</name>
    <dbReference type="NCBI Taxonomy" id="1473586"/>
    <lineage>
        <taxon>Bacteria</taxon>
        <taxon>Pseudomonadati</taxon>
        <taxon>Pseudomonadota</taxon>
        <taxon>Alphaproteobacteria</taxon>
        <taxon>Hyphomicrobiales</taxon>
        <taxon>Roseiarcaceae</taxon>
        <taxon>Roseiarcus</taxon>
    </lineage>
</organism>
<evidence type="ECO:0000256" key="1">
    <source>
        <dbReference type="ARBA" id="ARBA00004370"/>
    </source>
</evidence>
<name>A0A366EJT5_9HYPH</name>
<dbReference type="CDD" id="cd07989">
    <property type="entry name" value="LPLAT_AGPAT-like"/>
    <property type="match status" value="1"/>
</dbReference>
<dbReference type="EMBL" id="QNRK01000050">
    <property type="protein sequence ID" value="RBP02682.1"/>
    <property type="molecule type" value="Genomic_DNA"/>
</dbReference>
<proteinExistence type="predicted"/>
<evidence type="ECO:0000256" key="2">
    <source>
        <dbReference type="ARBA" id="ARBA00022679"/>
    </source>
</evidence>
<sequence>MTAAPASSASGRVAVTTFARLAGLGLGLAVFVVALGPPRRLAQRLGWRLGERTPVLFQRLLCAGLGVAVRSHGEVCASGARLIVANHVSWLDIPVLGSLAPMSFLAKKEVGEHPVGRELVAMQGVVYVDRERRRCIPEVNARMVETMRAGSPVVLFAEATTGDGNRLLRFRSSHFEAVRAAAASSGGATIQPVYLHYSRLAGLPLPRFLRARVAWYGDTTFLPHFVRFVRGAGVTCDVHWGESIRVTPDMDRKTAARRTEAAVRRLAREARAGRA</sequence>
<dbReference type="SUPFAM" id="SSF69593">
    <property type="entry name" value="Glycerol-3-phosphate (1)-acyltransferase"/>
    <property type="match status" value="1"/>
</dbReference>
<feature type="transmembrane region" description="Helical" evidence="8">
    <location>
        <begin position="17"/>
        <end position="36"/>
    </location>
</feature>
<dbReference type="AlphaFoldDB" id="A0A366EJT5"/>
<feature type="domain" description="Phospholipid/glycerol acyltransferase" evidence="9">
    <location>
        <begin position="81"/>
        <end position="198"/>
    </location>
</feature>
<keyword evidence="4 8" id="KW-1133">Transmembrane helix</keyword>
<evidence type="ECO:0000256" key="5">
    <source>
        <dbReference type="ARBA" id="ARBA00023098"/>
    </source>
</evidence>
<keyword evidence="7 10" id="KW-0012">Acyltransferase</keyword>
<dbReference type="OrthoDB" id="9806880at2"/>
<dbReference type="PANTHER" id="PTHR23063">
    <property type="entry name" value="PHOSPHOLIPID ACYLTRANSFERASE"/>
    <property type="match status" value="1"/>
</dbReference>
<keyword evidence="5" id="KW-0443">Lipid metabolism</keyword>
<dbReference type="RefSeq" id="WP_113893290.1">
    <property type="nucleotide sequence ID" value="NZ_QNRK01000050.1"/>
</dbReference>
<evidence type="ECO:0000256" key="7">
    <source>
        <dbReference type="ARBA" id="ARBA00023315"/>
    </source>
</evidence>
<evidence type="ECO:0000256" key="4">
    <source>
        <dbReference type="ARBA" id="ARBA00022989"/>
    </source>
</evidence>
<evidence type="ECO:0000256" key="6">
    <source>
        <dbReference type="ARBA" id="ARBA00023136"/>
    </source>
</evidence>
<evidence type="ECO:0000256" key="3">
    <source>
        <dbReference type="ARBA" id="ARBA00022692"/>
    </source>
</evidence>
<dbReference type="GO" id="GO:0006629">
    <property type="term" value="P:lipid metabolic process"/>
    <property type="evidence" value="ECO:0007669"/>
    <property type="project" value="UniProtKB-KW"/>
</dbReference>
<dbReference type="Pfam" id="PF01553">
    <property type="entry name" value="Acyltransferase"/>
    <property type="match status" value="1"/>
</dbReference>
<reference evidence="10 11" key="1">
    <citation type="submission" date="2018-06" db="EMBL/GenBank/DDBJ databases">
        <title>Genomic Encyclopedia of Type Strains, Phase IV (KMG-IV): sequencing the most valuable type-strain genomes for metagenomic binning, comparative biology and taxonomic classification.</title>
        <authorList>
            <person name="Goeker M."/>
        </authorList>
    </citation>
    <scope>NUCLEOTIDE SEQUENCE [LARGE SCALE GENOMIC DNA]</scope>
    <source>
        <strain evidence="10 11">DSM 24875</strain>
    </source>
</reference>
<protein>
    <submittedName>
        <fullName evidence="10">Lyso-ornithine lipid acyltransferase</fullName>
    </submittedName>
</protein>
<dbReference type="PANTHER" id="PTHR23063:SF52">
    <property type="entry name" value="LYSOPHOSPHATIDYLCHOLINE ACYLTRANSFERASE"/>
    <property type="match status" value="1"/>
</dbReference>
<dbReference type="InterPro" id="IPR002123">
    <property type="entry name" value="Plipid/glycerol_acylTrfase"/>
</dbReference>
<accession>A0A366EJT5</accession>
<evidence type="ECO:0000256" key="8">
    <source>
        <dbReference type="SAM" id="Phobius"/>
    </source>
</evidence>
<keyword evidence="3 8" id="KW-0812">Transmembrane</keyword>
<evidence type="ECO:0000259" key="9">
    <source>
        <dbReference type="SMART" id="SM00563"/>
    </source>
</evidence>
<gene>
    <name evidence="10" type="ORF">DFR50_15015</name>
</gene>
<dbReference type="SMART" id="SM00563">
    <property type="entry name" value="PlsC"/>
    <property type="match status" value="1"/>
</dbReference>
<dbReference type="GO" id="GO:0016746">
    <property type="term" value="F:acyltransferase activity"/>
    <property type="evidence" value="ECO:0007669"/>
    <property type="project" value="UniProtKB-KW"/>
</dbReference>
<dbReference type="GO" id="GO:0016020">
    <property type="term" value="C:membrane"/>
    <property type="evidence" value="ECO:0007669"/>
    <property type="project" value="UniProtKB-SubCell"/>
</dbReference>
<comment type="caution">
    <text evidence="10">The sequence shown here is derived from an EMBL/GenBank/DDBJ whole genome shotgun (WGS) entry which is preliminary data.</text>
</comment>
<keyword evidence="6 8" id="KW-0472">Membrane</keyword>
<keyword evidence="2 10" id="KW-0808">Transferase</keyword>
<evidence type="ECO:0000313" key="10">
    <source>
        <dbReference type="EMBL" id="RBP02682.1"/>
    </source>
</evidence>